<keyword evidence="2" id="KW-1133">Transmembrane helix</keyword>
<dbReference type="Proteomes" id="UP001501218">
    <property type="component" value="Unassembled WGS sequence"/>
</dbReference>
<dbReference type="RefSeq" id="WP_344127941.1">
    <property type="nucleotide sequence ID" value="NZ_BAAARA010000003.1"/>
</dbReference>
<organism evidence="4 5">
    <name type="scientific">Saccharopolyspora halophila</name>
    <dbReference type="NCBI Taxonomy" id="405551"/>
    <lineage>
        <taxon>Bacteria</taxon>
        <taxon>Bacillati</taxon>
        <taxon>Actinomycetota</taxon>
        <taxon>Actinomycetes</taxon>
        <taxon>Pseudonocardiales</taxon>
        <taxon>Pseudonocardiaceae</taxon>
        <taxon>Saccharopolyspora</taxon>
    </lineage>
</organism>
<feature type="region of interest" description="Disordered" evidence="1">
    <location>
        <begin position="60"/>
        <end position="81"/>
    </location>
</feature>
<feature type="transmembrane region" description="Helical" evidence="2">
    <location>
        <begin position="89"/>
        <end position="122"/>
    </location>
</feature>
<dbReference type="Pfam" id="PF08044">
    <property type="entry name" value="DUF1707"/>
    <property type="match status" value="1"/>
</dbReference>
<sequence>MDNGRQGRNLRIGDPEREQAMRLLGEHFSAGRLEIHEYDERCRQIAQARFGSELDVLFNDLPSPRPNDRAASSTPAPQNPGIPSRAGKIVLAVGAVVLLLFLVVVARQFGLVLLLPLVAIFFFTRRRG</sequence>
<protein>
    <recommendedName>
        <fullName evidence="3">DUF1707 domain-containing protein</fullName>
    </recommendedName>
</protein>
<dbReference type="EMBL" id="BAAARA010000003">
    <property type="protein sequence ID" value="GAA2339002.1"/>
    <property type="molecule type" value="Genomic_DNA"/>
</dbReference>
<accession>A0ABN3FWH9</accession>
<evidence type="ECO:0000313" key="4">
    <source>
        <dbReference type="EMBL" id="GAA2339002.1"/>
    </source>
</evidence>
<evidence type="ECO:0000256" key="2">
    <source>
        <dbReference type="SAM" id="Phobius"/>
    </source>
</evidence>
<reference evidence="4 5" key="1">
    <citation type="journal article" date="2019" name="Int. J. Syst. Evol. Microbiol.">
        <title>The Global Catalogue of Microorganisms (GCM) 10K type strain sequencing project: providing services to taxonomists for standard genome sequencing and annotation.</title>
        <authorList>
            <consortium name="The Broad Institute Genomics Platform"/>
            <consortium name="The Broad Institute Genome Sequencing Center for Infectious Disease"/>
            <person name="Wu L."/>
            <person name="Ma J."/>
        </authorList>
    </citation>
    <scope>NUCLEOTIDE SEQUENCE [LARGE SCALE GENOMIC DNA]</scope>
    <source>
        <strain evidence="4 5">JCM 16221</strain>
    </source>
</reference>
<name>A0ABN3FWH9_9PSEU</name>
<dbReference type="InterPro" id="IPR012551">
    <property type="entry name" value="DUF1707_SHOCT-like"/>
</dbReference>
<evidence type="ECO:0000313" key="5">
    <source>
        <dbReference type="Proteomes" id="UP001501218"/>
    </source>
</evidence>
<keyword evidence="5" id="KW-1185">Reference proteome</keyword>
<feature type="domain" description="DUF1707" evidence="3">
    <location>
        <begin position="10"/>
        <end position="62"/>
    </location>
</feature>
<proteinExistence type="predicted"/>
<keyword evidence="2" id="KW-0472">Membrane</keyword>
<evidence type="ECO:0000259" key="3">
    <source>
        <dbReference type="Pfam" id="PF08044"/>
    </source>
</evidence>
<comment type="caution">
    <text evidence="4">The sequence shown here is derived from an EMBL/GenBank/DDBJ whole genome shotgun (WGS) entry which is preliminary data.</text>
</comment>
<keyword evidence="2" id="KW-0812">Transmembrane</keyword>
<gene>
    <name evidence="4" type="ORF">GCM10009854_14290</name>
</gene>
<evidence type="ECO:0000256" key="1">
    <source>
        <dbReference type="SAM" id="MobiDB-lite"/>
    </source>
</evidence>